<evidence type="ECO:0000313" key="6">
    <source>
        <dbReference type="Proteomes" id="UP000439550"/>
    </source>
</evidence>
<dbReference type="Pfam" id="PF01638">
    <property type="entry name" value="HxlR"/>
    <property type="match status" value="1"/>
</dbReference>
<evidence type="ECO:0000259" key="4">
    <source>
        <dbReference type="PROSITE" id="PS50995"/>
    </source>
</evidence>
<dbReference type="InterPro" id="IPR011991">
    <property type="entry name" value="ArsR-like_HTH"/>
</dbReference>
<evidence type="ECO:0000256" key="2">
    <source>
        <dbReference type="ARBA" id="ARBA00023125"/>
    </source>
</evidence>
<dbReference type="CDD" id="cd00090">
    <property type="entry name" value="HTH_ARSR"/>
    <property type="match status" value="1"/>
</dbReference>
<keyword evidence="3" id="KW-0804">Transcription</keyword>
<dbReference type="Gene3D" id="1.10.10.10">
    <property type="entry name" value="Winged helix-like DNA-binding domain superfamily/Winged helix DNA-binding domain"/>
    <property type="match status" value="1"/>
</dbReference>
<dbReference type="GO" id="GO:0003677">
    <property type="term" value="F:DNA binding"/>
    <property type="evidence" value="ECO:0007669"/>
    <property type="project" value="UniProtKB-KW"/>
</dbReference>
<reference evidence="5 6" key="1">
    <citation type="submission" date="2019-10" db="EMBL/GenBank/DDBJ databases">
        <authorList>
            <person name="Dong K."/>
        </authorList>
    </citation>
    <scope>NUCLEOTIDE SEQUENCE [LARGE SCALE GENOMIC DNA]</scope>
    <source>
        <strain evidence="5 6">DSM 28960</strain>
    </source>
</reference>
<dbReference type="PANTHER" id="PTHR35790:SF4">
    <property type="entry name" value="HTH-TYPE TRANSCRIPTIONAL REGULATOR PCHR"/>
    <property type="match status" value="1"/>
</dbReference>
<dbReference type="GO" id="GO:0003700">
    <property type="term" value="F:DNA-binding transcription factor activity"/>
    <property type="evidence" value="ECO:0007669"/>
    <property type="project" value="InterPro"/>
</dbReference>
<dbReference type="SUPFAM" id="SSF46785">
    <property type="entry name" value="Winged helix' DNA-binding domain"/>
    <property type="match status" value="1"/>
</dbReference>
<dbReference type="Proteomes" id="UP000439550">
    <property type="component" value="Unassembled WGS sequence"/>
</dbReference>
<proteinExistence type="predicted"/>
<dbReference type="AlphaFoldDB" id="A0A7X2D0U0"/>
<organism evidence="5 6">
    <name type="scientific">Lactococcus hircilactis</name>
    <dbReference type="NCBI Taxonomy" id="1494462"/>
    <lineage>
        <taxon>Bacteria</taxon>
        <taxon>Bacillati</taxon>
        <taxon>Bacillota</taxon>
        <taxon>Bacilli</taxon>
        <taxon>Lactobacillales</taxon>
        <taxon>Streptococcaceae</taxon>
        <taxon>Lactococcus</taxon>
    </lineage>
</organism>
<gene>
    <name evidence="5" type="ORF">GHI93_07675</name>
</gene>
<sequence length="157" mass="17891">MTDVEAINQALRRLATQRESLKMERQTIIDALPTKALKAEVLKLSVVSLHVLSALTKKELTGIELAEILAVTRGGITQAAKILLRVGMIVSYQSQNDRKKIFYQLTEKGRQIAKVHDEMHEKMDQKLKVSLFDQYDAQQKALILQFLTDFIRVKNDL</sequence>
<keyword evidence="1" id="KW-0805">Transcription regulation</keyword>
<accession>A0A7X2D0U0</accession>
<dbReference type="RefSeq" id="WP_153496466.1">
    <property type="nucleotide sequence ID" value="NZ_CAXYUY010000008.1"/>
</dbReference>
<keyword evidence="6" id="KW-1185">Reference proteome</keyword>
<dbReference type="InterPro" id="IPR036388">
    <property type="entry name" value="WH-like_DNA-bd_sf"/>
</dbReference>
<evidence type="ECO:0000313" key="5">
    <source>
        <dbReference type="EMBL" id="MQW39801.1"/>
    </source>
</evidence>
<dbReference type="InterPro" id="IPR052067">
    <property type="entry name" value="Metal_resp_HTH_trans_reg"/>
</dbReference>
<keyword evidence="2" id="KW-0238">DNA-binding</keyword>
<dbReference type="EMBL" id="WITJ01000009">
    <property type="protein sequence ID" value="MQW39801.1"/>
    <property type="molecule type" value="Genomic_DNA"/>
</dbReference>
<dbReference type="PROSITE" id="PS50995">
    <property type="entry name" value="HTH_MARR_2"/>
    <property type="match status" value="1"/>
</dbReference>
<evidence type="ECO:0000256" key="1">
    <source>
        <dbReference type="ARBA" id="ARBA00023015"/>
    </source>
</evidence>
<dbReference type="InterPro" id="IPR002577">
    <property type="entry name" value="HTH_HxlR"/>
</dbReference>
<protein>
    <submittedName>
        <fullName evidence="5">Transcriptional regulator</fullName>
    </submittedName>
</protein>
<evidence type="ECO:0000256" key="3">
    <source>
        <dbReference type="ARBA" id="ARBA00023163"/>
    </source>
</evidence>
<dbReference type="InterPro" id="IPR000835">
    <property type="entry name" value="HTH_MarR-typ"/>
</dbReference>
<dbReference type="PANTHER" id="PTHR35790">
    <property type="entry name" value="HTH-TYPE TRANSCRIPTIONAL REGULATOR PCHR"/>
    <property type="match status" value="1"/>
</dbReference>
<feature type="domain" description="HTH marR-type" evidence="4">
    <location>
        <begin position="1"/>
        <end position="152"/>
    </location>
</feature>
<dbReference type="InterPro" id="IPR036390">
    <property type="entry name" value="WH_DNA-bd_sf"/>
</dbReference>
<name>A0A7X2D0U0_9LACT</name>
<dbReference type="OrthoDB" id="2329684at2"/>
<dbReference type="SMART" id="SM00347">
    <property type="entry name" value="HTH_MARR"/>
    <property type="match status" value="1"/>
</dbReference>
<comment type="caution">
    <text evidence="5">The sequence shown here is derived from an EMBL/GenBank/DDBJ whole genome shotgun (WGS) entry which is preliminary data.</text>
</comment>